<dbReference type="SUPFAM" id="SSF47616">
    <property type="entry name" value="GST C-terminal domain-like"/>
    <property type="match status" value="1"/>
</dbReference>
<dbReference type="InterPro" id="IPR036282">
    <property type="entry name" value="Glutathione-S-Trfase_C_sf"/>
</dbReference>
<proteinExistence type="predicted"/>
<evidence type="ECO:0000313" key="3">
    <source>
        <dbReference type="Proteomes" id="UP001316803"/>
    </source>
</evidence>
<evidence type="ECO:0000313" key="2">
    <source>
        <dbReference type="EMBL" id="KAK5953377.1"/>
    </source>
</evidence>
<protein>
    <recommendedName>
        <fullName evidence="1">DUF7962 domain-containing protein</fullName>
    </recommendedName>
</protein>
<organism evidence="2 3">
    <name type="scientific">Knufia fluminis</name>
    <dbReference type="NCBI Taxonomy" id="191047"/>
    <lineage>
        <taxon>Eukaryota</taxon>
        <taxon>Fungi</taxon>
        <taxon>Dikarya</taxon>
        <taxon>Ascomycota</taxon>
        <taxon>Pezizomycotina</taxon>
        <taxon>Eurotiomycetes</taxon>
        <taxon>Chaetothyriomycetidae</taxon>
        <taxon>Chaetothyriales</taxon>
        <taxon>Trichomeriaceae</taxon>
        <taxon>Knufia</taxon>
    </lineage>
</organism>
<dbReference type="EMBL" id="JAKLMC020000011">
    <property type="protein sequence ID" value="KAK5953377.1"/>
    <property type="molecule type" value="Genomic_DNA"/>
</dbReference>
<keyword evidence="3" id="KW-1185">Reference proteome</keyword>
<comment type="caution">
    <text evidence="2">The sequence shown here is derived from an EMBL/GenBank/DDBJ whole genome shotgun (WGS) entry which is preliminary data.</text>
</comment>
<dbReference type="Pfam" id="PF25907">
    <property type="entry name" value="DUF7962"/>
    <property type="match status" value="1"/>
</dbReference>
<name>A0AAN8IMN2_9EURO</name>
<dbReference type="AlphaFoldDB" id="A0AAN8IMN2"/>
<reference evidence="2 3" key="1">
    <citation type="submission" date="2022-12" db="EMBL/GenBank/DDBJ databases">
        <title>Genomic features and morphological characterization of a novel Knufia sp. strain isolated from spacecraft assembly facility.</title>
        <authorList>
            <person name="Teixeira M."/>
            <person name="Chander A.M."/>
            <person name="Stajich J.E."/>
            <person name="Venkateswaran K."/>
        </authorList>
    </citation>
    <scope>NUCLEOTIDE SEQUENCE [LARGE SCALE GENOMIC DNA]</scope>
    <source>
        <strain evidence="2 3">FJI-L2-BK-P2</strain>
    </source>
</reference>
<accession>A0AAN8IMN2</accession>
<dbReference type="InterPro" id="IPR058268">
    <property type="entry name" value="DUF7962"/>
</dbReference>
<gene>
    <name evidence="2" type="ORF">OHC33_005321</name>
</gene>
<evidence type="ECO:0000259" key="1">
    <source>
        <dbReference type="Pfam" id="PF25907"/>
    </source>
</evidence>
<sequence length="314" mass="35362">MGSHTQQPQVIAWDYQFAPNAQKARNLLHATNIHYRTCPQPFVYPRPILQDLGITYRRIPLISISKDVFIDNRAIIDSIEEILPDRALPTTKHDHAYDAFGYRMFWVMLASLPMSFLTPEIIKDRSDVFAVLGKPNYKELRPSAIAELRSFFQVIEDDFLRDATEPEPYINGAKCGLSDVHAVWVPKWALETLKYGTDEPGFSSKDFPKVHRWCGMFPSHTPENEPEALDAEAAKKALLGSEYVAREIGVDEGDPTGLRKGQSVYVQTSDDSAPENAQQHGVLVGLGKRRTVIELENGIRLHFPRVGYAVLGAE</sequence>
<dbReference type="InterPro" id="IPR036249">
    <property type="entry name" value="Thioredoxin-like_sf"/>
</dbReference>
<feature type="domain" description="DUF7962" evidence="1">
    <location>
        <begin position="117"/>
        <end position="218"/>
    </location>
</feature>
<dbReference type="Gene3D" id="3.40.30.110">
    <property type="match status" value="2"/>
</dbReference>
<dbReference type="Proteomes" id="UP001316803">
    <property type="component" value="Unassembled WGS sequence"/>
</dbReference>
<dbReference type="SUPFAM" id="SSF52833">
    <property type="entry name" value="Thioredoxin-like"/>
    <property type="match status" value="1"/>
</dbReference>